<dbReference type="PANTHER" id="PTHR43126">
    <property type="entry name" value="D-ALANYL-D-ALANINE DIPEPTIDASE"/>
    <property type="match status" value="1"/>
</dbReference>
<dbReference type="RefSeq" id="WP_078786477.1">
    <property type="nucleotide sequence ID" value="NZ_FMTO01000005.1"/>
</dbReference>
<dbReference type="GO" id="GO:0006508">
    <property type="term" value="P:proteolysis"/>
    <property type="evidence" value="ECO:0007669"/>
    <property type="project" value="UniProtKB-KW"/>
</dbReference>
<feature type="binding site" evidence="9">
    <location>
        <position position="312"/>
    </location>
    <ligand>
        <name>Zn(2+)</name>
        <dbReference type="ChEBI" id="CHEBI:29105"/>
        <note>catalytic</note>
    </ligand>
</feature>
<keyword evidence="11" id="KW-0812">Transmembrane</keyword>
<keyword evidence="7 9" id="KW-0482">Metalloprotease</keyword>
<keyword evidence="4 9" id="KW-0378">Hydrolase</keyword>
<dbReference type="InterPro" id="IPR009045">
    <property type="entry name" value="Zn_M74/Hedgehog-like"/>
</dbReference>
<organism evidence="12 13">
    <name type="scientific">Eubacterium ruminantium</name>
    <dbReference type="NCBI Taxonomy" id="42322"/>
    <lineage>
        <taxon>Bacteria</taxon>
        <taxon>Bacillati</taxon>
        <taxon>Bacillota</taxon>
        <taxon>Clostridia</taxon>
        <taxon>Eubacteriales</taxon>
        <taxon>Eubacteriaceae</taxon>
        <taxon>Eubacterium</taxon>
    </lineage>
</organism>
<feature type="compositionally biased region" description="Polar residues" evidence="10">
    <location>
        <begin position="86"/>
        <end position="108"/>
    </location>
</feature>
<evidence type="ECO:0000256" key="6">
    <source>
        <dbReference type="ARBA" id="ARBA00022997"/>
    </source>
</evidence>
<dbReference type="EMBL" id="FUXA01000005">
    <property type="protein sequence ID" value="SJZ50927.1"/>
    <property type="molecule type" value="Genomic_DNA"/>
</dbReference>
<dbReference type="CDD" id="cd14817">
    <property type="entry name" value="D-Ala-D-Ala_dipeptidase_VanX"/>
    <property type="match status" value="1"/>
</dbReference>
<evidence type="ECO:0000256" key="9">
    <source>
        <dbReference type="HAMAP-Rule" id="MF_01924"/>
    </source>
</evidence>
<evidence type="ECO:0000256" key="5">
    <source>
        <dbReference type="ARBA" id="ARBA00022833"/>
    </source>
</evidence>
<evidence type="ECO:0000256" key="3">
    <source>
        <dbReference type="ARBA" id="ARBA00022723"/>
    </source>
</evidence>
<dbReference type="GO" id="GO:0160237">
    <property type="term" value="F:D-Ala-D-Ala dipeptidase activity"/>
    <property type="evidence" value="ECO:0007669"/>
    <property type="project" value="UniProtKB-EC"/>
</dbReference>
<feature type="active site" description="Proton donor/acceptor" evidence="9">
    <location>
        <position position="309"/>
    </location>
</feature>
<dbReference type="Gene3D" id="3.30.1380.10">
    <property type="match status" value="1"/>
</dbReference>
<dbReference type="PANTHER" id="PTHR43126:SF1">
    <property type="entry name" value="D-ALANYL-D-ALANINE DIPEPTIDASE"/>
    <property type="match status" value="1"/>
</dbReference>
<keyword evidence="11" id="KW-0472">Membrane</keyword>
<keyword evidence="5 9" id="KW-0862">Zinc</keyword>
<comment type="function">
    <text evidence="9">Catalyzes hydrolysis of the D-alanyl-D-alanine dipeptide.</text>
</comment>
<evidence type="ECO:0000256" key="11">
    <source>
        <dbReference type="SAM" id="Phobius"/>
    </source>
</evidence>
<dbReference type="HAMAP" id="MF_01924">
    <property type="entry name" value="A_A_dipeptidase"/>
    <property type="match status" value="1"/>
</dbReference>
<keyword evidence="8" id="KW-0961">Cell wall biogenesis/degradation</keyword>
<evidence type="ECO:0000256" key="4">
    <source>
        <dbReference type="ARBA" id="ARBA00022801"/>
    </source>
</evidence>
<keyword evidence="3 9" id="KW-0479">Metal-binding</keyword>
<evidence type="ECO:0000313" key="13">
    <source>
        <dbReference type="Proteomes" id="UP000189857"/>
    </source>
</evidence>
<gene>
    <name evidence="12" type="ORF">SAMN02745110_00728</name>
</gene>
<dbReference type="Pfam" id="PF01427">
    <property type="entry name" value="Peptidase_M15"/>
    <property type="match status" value="1"/>
</dbReference>
<accession>A0A1T4L8V2</accession>
<evidence type="ECO:0000256" key="1">
    <source>
        <dbReference type="ARBA" id="ARBA00001362"/>
    </source>
</evidence>
<dbReference type="Proteomes" id="UP000189857">
    <property type="component" value="Unassembled WGS sequence"/>
</dbReference>
<name>A0A1T4L8V2_9FIRM</name>
<evidence type="ECO:0000256" key="10">
    <source>
        <dbReference type="SAM" id="MobiDB-lite"/>
    </source>
</evidence>
<protein>
    <recommendedName>
        <fullName evidence="9">D-alanyl-D-alanine dipeptidase</fullName>
        <shortName evidence="9">D-Ala-D-Ala dipeptidase</shortName>
        <ecNumber evidence="9">3.4.13.22</ecNumber>
    </recommendedName>
</protein>
<evidence type="ECO:0000313" key="12">
    <source>
        <dbReference type="EMBL" id="SJZ50927.1"/>
    </source>
</evidence>
<dbReference type="GO" id="GO:0071555">
    <property type="term" value="P:cell wall organization"/>
    <property type="evidence" value="ECO:0007669"/>
    <property type="project" value="UniProtKB-KW"/>
</dbReference>
<dbReference type="InterPro" id="IPR000755">
    <property type="entry name" value="A_A_dipeptidase"/>
</dbReference>
<sequence length="335" mass="37678">MENRGNKGKNSKGLEKYFLISVIISFILLVCVTVLFVILISGDKFRKKSKKNNAGEVTEVSTEKISGDAADVTGDSTEDVNGTGVNGKNSENANGIVENSTEYSQSEDVGNGEELTVTTDEEGIKYSNDSSDFVVLSDEVPGVILEIRYYSTYNFVGDRIDGYEEATALITKEAAAALKEVSKDLEKKGYRLKIYDAYRPESAVENFVKWAEDPKDEKMKEYFYPDIDKDELFERGYIARHSGHSRGSTVDVTLFDMKKSKDVDMGGTFDYFGEVSQSFCEDITEEQAENRKILRDAMTAHGFEGINGEWWHFTLADEPYSDIYFDFPVKRDSIH</sequence>
<proteinExistence type="inferred from homology"/>
<feature type="transmembrane region" description="Helical" evidence="11">
    <location>
        <begin position="17"/>
        <end position="41"/>
    </location>
</feature>
<comment type="catalytic activity">
    <reaction evidence="1 9">
        <text>D-alanyl-D-alanine + H2O = 2 D-alanine</text>
        <dbReference type="Rhea" id="RHEA:20661"/>
        <dbReference type="ChEBI" id="CHEBI:15377"/>
        <dbReference type="ChEBI" id="CHEBI:57416"/>
        <dbReference type="ChEBI" id="CHEBI:57822"/>
        <dbReference type="EC" id="3.4.13.22"/>
    </reaction>
</comment>
<keyword evidence="6 9" id="KW-0224">Dipeptidase</keyword>
<reference evidence="12 13" key="1">
    <citation type="submission" date="2017-02" db="EMBL/GenBank/DDBJ databases">
        <authorList>
            <person name="Peterson S.W."/>
        </authorList>
    </citation>
    <scope>NUCLEOTIDE SEQUENCE [LARGE SCALE GENOMIC DNA]</scope>
    <source>
        <strain evidence="12 13">ATCC 17233</strain>
    </source>
</reference>
<feature type="binding site" evidence="9">
    <location>
        <position position="251"/>
    </location>
    <ligand>
        <name>Zn(2+)</name>
        <dbReference type="ChEBI" id="CHEBI:29105"/>
        <note>catalytic</note>
    </ligand>
</feature>
<dbReference type="GO" id="GO:0008237">
    <property type="term" value="F:metallopeptidase activity"/>
    <property type="evidence" value="ECO:0007669"/>
    <property type="project" value="UniProtKB-KW"/>
</dbReference>
<evidence type="ECO:0000256" key="7">
    <source>
        <dbReference type="ARBA" id="ARBA00023049"/>
    </source>
</evidence>
<feature type="binding site" evidence="9">
    <location>
        <position position="244"/>
    </location>
    <ligand>
        <name>Zn(2+)</name>
        <dbReference type="ChEBI" id="CHEBI:29105"/>
        <note>catalytic</note>
    </ligand>
</feature>
<dbReference type="AlphaFoldDB" id="A0A1T4L8V2"/>
<dbReference type="GO" id="GO:0008270">
    <property type="term" value="F:zinc ion binding"/>
    <property type="evidence" value="ECO:0007669"/>
    <property type="project" value="UniProtKB-UniRule"/>
</dbReference>
<keyword evidence="11" id="KW-1133">Transmembrane helix</keyword>
<dbReference type="SUPFAM" id="SSF55166">
    <property type="entry name" value="Hedgehog/DD-peptidase"/>
    <property type="match status" value="1"/>
</dbReference>
<keyword evidence="2 9" id="KW-0645">Protease</keyword>
<feature type="region of interest" description="Disordered" evidence="10">
    <location>
        <begin position="67"/>
        <end position="114"/>
    </location>
</feature>
<comment type="similarity">
    <text evidence="9">Belongs to the peptidase M15D family.</text>
</comment>
<comment type="cofactor">
    <cofactor evidence="9">
        <name>Zn(2+)</name>
        <dbReference type="ChEBI" id="CHEBI:29105"/>
    </cofactor>
    <text evidence="9">Binds 1 zinc ion per subunit.</text>
</comment>
<dbReference type="OrthoDB" id="9801430at2"/>
<feature type="site" description="Transition state stabilizer" evidence="9">
    <location>
        <position position="199"/>
    </location>
</feature>
<dbReference type="EC" id="3.4.13.22" evidence="9"/>
<keyword evidence="13" id="KW-1185">Reference proteome</keyword>
<evidence type="ECO:0000256" key="8">
    <source>
        <dbReference type="ARBA" id="ARBA00023316"/>
    </source>
</evidence>
<evidence type="ECO:0000256" key="2">
    <source>
        <dbReference type="ARBA" id="ARBA00022670"/>
    </source>
</evidence>